<reference evidence="1 2" key="1">
    <citation type="journal article" date="2018" name="Biotechnol. Biofuels">
        <title>Integrative visual omics of the white-rot fungus Polyporus brumalis exposes the biotechnological potential of its oxidative enzymes for delignifying raw plant biomass.</title>
        <authorList>
            <person name="Miyauchi S."/>
            <person name="Rancon A."/>
            <person name="Drula E."/>
            <person name="Hage H."/>
            <person name="Chaduli D."/>
            <person name="Favel A."/>
            <person name="Grisel S."/>
            <person name="Henrissat B."/>
            <person name="Herpoel-Gimbert I."/>
            <person name="Ruiz-Duenas F.J."/>
            <person name="Chevret D."/>
            <person name="Hainaut M."/>
            <person name="Lin J."/>
            <person name="Wang M."/>
            <person name="Pangilinan J."/>
            <person name="Lipzen A."/>
            <person name="Lesage-Meessen L."/>
            <person name="Navarro D."/>
            <person name="Riley R."/>
            <person name="Grigoriev I.V."/>
            <person name="Zhou S."/>
            <person name="Raouche S."/>
            <person name="Rosso M.N."/>
        </authorList>
    </citation>
    <scope>NUCLEOTIDE SEQUENCE [LARGE SCALE GENOMIC DNA]</scope>
    <source>
        <strain evidence="1 2">BRFM 1820</strain>
    </source>
</reference>
<protein>
    <submittedName>
        <fullName evidence="1">Uncharacterized protein</fullName>
    </submittedName>
</protein>
<gene>
    <name evidence="1" type="ORF">OH76DRAFT_1487955</name>
</gene>
<accession>A0A371CSY7</accession>
<organism evidence="1 2">
    <name type="scientific">Lentinus brumalis</name>
    <dbReference type="NCBI Taxonomy" id="2498619"/>
    <lineage>
        <taxon>Eukaryota</taxon>
        <taxon>Fungi</taxon>
        <taxon>Dikarya</taxon>
        <taxon>Basidiomycota</taxon>
        <taxon>Agaricomycotina</taxon>
        <taxon>Agaricomycetes</taxon>
        <taxon>Polyporales</taxon>
        <taxon>Polyporaceae</taxon>
        <taxon>Lentinus</taxon>
    </lineage>
</organism>
<sequence>MALTPASRNLVTVVEVSYADDPQIQRFSSPRLIWIPVIISLDEIDPRFTALTICEAVRDGPRLKCVPGRDPLLSLVMTSGIYIEASQHSLVVTLFELGPRKAIMRYFHLRFKMATEWATFLVTALQVSVATARFQSDINGRLRAAATAMCTEPADDGTIAEAVKHANNDDVVNKQAGVEHVAHAHDNIDQGVPERAAHEQNNTEQVDGVATLS</sequence>
<name>A0A371CSY7_9APHY</name>
<evidence type="ECO:0000313" key="2">
    <source>
        <dbReference type="Proteomes" id="UP000256964"/>
    </source>
</evidence>
<dbReference type="AlphaFoldDB" id="A0A371CSY7"/>
<dbReference type="Proteomes" id="UP000256964">
    <property type="component" value="Unassembled WGS sequence"/>
</dbReference>
<evidence type="ECO:0000313" key="1">
    <source>
        <dbReference type="EMBL" id="RDX43379.1"/>
    </source>
</evidence>
<keyword evidence="2" id="KW-1185">Reference proteome</keyword>
<dbReference type="OrthoDB" id="10599813at2759"/>
<dbReference type="EMBL" id="KZ857466">
    <property type="protein sequence ID" value="RDX43379.1"/>
    <property type="molecule type" value="Genomic_DNA"/>
</dbReference>
<proteinExistence type="predicted"/>